<keyword evidence="1" id="KW-0472">Membrane</keyword>
<keyword evidence="1" id="KW-1133">Transmembrane helix</keyword>
<dbReference type="AlphaFoldDB" id="A0A8K0CEL7"/>
<dbReference type="Proteomes" id="UP000801492">
    <property type="component" value="Unassembled WGS sequence"/>
</dbReference>
<proteinExistence type="predicted"/>
<accession>A0A8K0CEL7</accession>
<protein>
    <submittedName>
        <fullName evidence="2">Uncharacterized protein</fullName>
    </submittedName>
</protein>
<evidence type="ECO:0000313" key="2">
    <source>
        <dbReference type="EMBL" id="KAF2884764.1"/>
    </source>
</evidence>
<keyword evidence="3" id="KW-1185">Reference proteome</keyword>
<dbReference type="EMBL" id="VTPC01090132">
    <property type="protein sequence ID" value="KAF2884764.1"/>
    <property type="molecule type" value="Genomic_DNA"/>
</dbReference>
<evidence type="ECO:0000313" key="3">
    <source>
        <dbReference type="Proteomes" id="UP000801492"/>
    </source>
</evidence>
<keyword evidence="1" id="KW-0812">Transmembrane</keyword>
<evidence type="ECO:0000256" key="1">
    <source>
        <dbReference type="SAM" id="Phobius"/>
    </source>
</evidence>
<feature type="transmembrane region" description="Helical" evidence="1">
    <location>
        <begin position="28"/>
        <end position="51"/>
    </location>
</feature>
<gene>
    <name evidence="2" type="ORF">ILUMI_21409</name>
</gene>
<organism evidence="2 3">
    <name type="scientific">Ignelater luminosus</name>
    <name type="common">Cucubano</name>
    <name type="synonym">Pyrophorus luminosus</name>
    <dbReference type="NCBI Taxonomy" id="2038154"/>
    <lineage>
        <taxon>Eukaryota</taxon>
        <taxon>Metazoa</taxon>
        <taxon>Ecdysozoa</taxon>
        <taxon>Arthropoda</taxon>
        <taxon>Hexapoda</taxon>
        <taxon>Insecta</taxon>
        <taxon>Pterygota</taxon>
        <taxon>Neoptera</taxon>
        <taxon>Endopterygota</taxon>
        <taxon>Coleoptera</taxon>
        <taxon>Polyphaga</taxon>
        <taxon>Elateriformia</taxon>
        <taxon>Elateroidea</taxon>
        <taxon>Elateridae</taxon>
        <taxon>Agrypninae</taxon>
        <taxon>Pyrophorini</taxon>
        <taxon>Ignelater</taxon>
    </lineage>
</organism>
<comment type="caution">
    <text evidence="2">The sequence shown here is derived from an EMBL/GenBank/DDBJ whole genome shotgun (WGS) entry which is preliminary data.</text>
</comment>
<reference evidence="2" key="1">
    <citation type="submission" date="2019-08" db="EMBL/GenBank/DDBJ databases">
        <title>The genome of the North American firefly Photinus pyralis.</title>
        <authorList>
            <consortium name="Photinus pyralis genome working group"/>
            <person name="Fallon T.R."/>
            <person name="Sander Lower S.E."/>
            <person name="Weng J.-K."/>
        </authorList>
    </citation>
    <scope>NUCLEOTIDE SEQUENCE</scope>
    <source>
        <strain evidence="2">TRF0915ILg1</strain>
        <tissue evidence="2">Whole body</tissue>
    </source>
</reference>
<name>A0A8K0CEL7_IGNLU</name>
<sequence length="177" mass="20441">MSATAPKPKPTEPSLTSKLPYYQINPSYTVRVICCVVFIFLTEICLAHYIYRLIKSEINEDFIAKRDFHQEFMNEIRSGIAKEEIQRILRELEFFEHQNARANATRRRKRDAFVVDDDNLLNLPNDGPNVEFFDPKLRGELEAKDALERQKNGNKGAAPGGDSWVWLTSYCRIPVSC</sequence>
<dbReference type="OrthoDB" id="8626508at2759"/>